<keyword evidence="3" id="KW-1185">Reference proteome</keyword>
<feature type="region of interest" description="Disordered" evidence="1">
    <location>
        <begin position="102"/>
        <end position="153"/>
    </location>
</feature>
<dbReference type="AlphaFoldDB" id="A0A1B7MU08"/>
<accession>A0A1B7MU08</accession>
<feature type="compositionally biased region" description="Polar residues" evidence="1">
    <location>
        <begin position="117"/>
        <end position="126"/>
    </location>
</feature>
<name>A0A1B7MU08_9AGAM</name>
<dbReference type="Proteomes" id="UP000092154">
    <property type="component" value="Unassembled WGS sequence"/>
</dbReference>
<organism evidence="2 3">
    <name type="scientific">Rhizopogon vinicolor AM-OR11-026</name>
    <dbReference type="NCBI Taxonomy" id="1314800"/>
    <lineage>
        <taxon>Eukaryota</taxon>
        <taxon>Fungi</taxon>
        <taxon>Dikarya</taxon>
        <taxon>Basidiomycota</taxon>
        <taxon>Agaricomycotina</taxon>
        <taxon>Agaricomycetes</taxon>
        <taxon>Agaricomycetidae</taxon>
        <taxon>Boletales</taxon>
        <taxon>Suillineae</taxon>
        <taxon>Rhizopogonaceae</taxon>
        <taxon>Rhizopogon</taxon>
    </lineage>
</organism>
<reference evidence="2 3" key="1">
    <citation type="submission" date="2016-06" db="EMBL/GenBank/DDBJ databases">
        <title>Comparative genomics of the ectomycorrhizal sister species Rhizopogon vinicolor and Rhizopogon vesiculosus (Basidiomycota: Boletales) reveals a divergence of the mating type B locus.</title>
        <authorList>
            <consortium name="DOE Joint Genome Institute"/>
            <person name="Mujic A.B."/>
            <person name="Kuo A."/>
            <person name="Tritt A."/>
            <person name="Lipzen A."/>
            <person name="Chen C."/>
            <person name="Johnson J."/>
            <person name="Sharma A."/>
            <person name="Barry K."/>
            <person name="Grigoriev I.V."/>
            <person name="Spatafora J.W."/>
        </authorList>
    </citation>
    <scope>NUCLEOTIDE SEQUENCE [LARGE SCALE GENOMIC DNA]</scope>
    <source>
        <strain evidence="2 3">AM-OR11-026</strain>
    </source>
</reference>
<protein>
    <submittedName>
        <fullName evidence="2">Uncharacterized protein</fullName>
    </submittedName>
</protein>
<evidence type="ECO:0000313" key="3">
    <source>
        <dbReference type="Proteomes" id="UP000092154"/>
    </source>
</evidence>
<dbReference type="InParanoid" id="A0A1B7MU08"/>
<sequence length="246" mass="27083">MTTIPQPSPIFLSGESYSQELPEEPIVKHIDATLEAKVEACESCNGILGHYVEGLDVHDSLSSTAYTMQSLIPYYVASRILRQHTYYGETFTQPPDNLTCRLSTASSNHEPKAITAESENGTSNGRNKGGLSPKRKKLDINNKSKLQGSGLGQWGRGPGQRVIHLAEPAIANLIVVTAKAPVPAHLRVKSNSLSFSLYDPHPPPDFWVSEARLMRRRIPNILGIAAHFSVRTCASRKRYPLSPQTR</sequence>
<proteinExistence type="predicted"/>
<evidence type="ECO:0000256" key="1">
    <source>
        <dbReference type="SAM" id="MobiDB-lite"/>
    </source>
</evidence>
<evidence type="ECO:0000313" key="2">
    <source>
        <dbReference type="EMBL" id="OAX36098.1"/>
    </source>
</evidence>
<gene>
    <name evidence="2" type="ORF">K503DRAFT_858205</name>
</gene>
<dbReference type="EMBL" id="KV448442">
    <property type="protein sequence ID" value="OAX36098.1"/>
    <property type="molecule type" value="Genomic_DNA"/>
</dbReference>